<name>A0A4T0H5C9_WALIC</name>
<dbReference type="Gene3D" id="3.30.450.70">
    <property type="match status" value="1"/>
</dbReference>
<reference evidence="2 3" key="1">
    <citation type="submission" date="2019-03" db="EMBL/GenBank/DDBJ databases">
        <title>Sequencing 23 genomes of Wallemia ichthyophaga.</title>
        <authorList>
            <person name="Gostincar C."/>
        </authorList>
    </citation>
    <scope>NUCLEOTIDE SEQUENCE [LARGE SCALE GENOMIC DNA]</scope>
    <source>
        <strain evidence="2 3">EXF-8621</strain>
    </source>
</reference>
<gene>
    <name evidence="2" type="ORF">E3P90_02913</name>
</gene>
<dbReference type="GO" id="GO:0005737">
    <property type="term" value="C:cytoplasm"/>
    <property type="evidence" value="ECO:0007669"/>
    <property type="project" value="GOC"/>
</dbReference>
<protein>
    <submittedName>
        <fullName evidence="2">Uncharacterized protein</fullName>
    </submittedName>
</protein>
<dbReference type="CDD" id="cd14825">
    <property type="entry name" value="TRAPPC2_sedlin"/>
    <property type="match status" value="1"/>
</dbReference>
<evidence type="ECO:0000256" key="1">
    <source>
        <dbReference type="SAM" id="MobiDB-lite"/>
    </source>
</evidence>
<feature type="region of interest" description="Disordered" evidence="1">
    <location>
        <begin position="1"/>
        <end position="25"/>
    </location>
</feature>
<dbReference type="EMBL" id="SPOF01000032">
    <property type="protein sequence ID" value="TIB10306.1"/>
    <property type="molecule type" value="Genomic_DNA"/>
</dbReference>
<dbReference type="SUPFAM" id="SSF64356">
    <property type="entry name" value="SNARE-like"/>
    <property type="match status" value="1"/>
</dbReference>
<sequence>MEAKESKDALAAAVPTSATEKPEKPVAAEEVLDALYELSQALNSGISKETLSSSLDVIEQGVDPTTLAYASSRFSGGGGGDLSGPQDLISALVGGGGGKLGGQGTHGTQSIQTTQTTQTTLQMHQDIMDLVAHASLDVIDDIQTKSNSMYHKSVDSFNGWTVSAFITPSIRFVLLHTVTNDDNIRNFFQECWRVFLDTLLNPFYTPTDAIQGKTFGEKLEKFARKYL</sequence>
<dbReference type="InterPro" id="IPR022214">
    <property type="entry name" value="MZT1"/>
</dbReference>
<dbReference type="GO" id="GO:0006888">
    <property type="term" value="P:endoplasmic reticulum to Golgi vesicle-mediated transport"/>
    <property type="evidence" value="ECO:0007669"/>
    <property type="project" value="InterPro"/>
</dbReference>
<proteinExistence type="predicted"/>
<dbReference type="GO" id="GO:0000931">
    <property type="term" value="C:gamma-tubulin ring complex"/>
    <property type="evidence" value="ECO:0007669"/>
    <property type="project" value="InterPro"/>
</dbReference>
<dbReference type="GO" id="GO:0033566">
    <property type="term" value="P:gamma-tubulin complex localization"/>
    <property type="evidence" value="ECO:0007669"/>
    <property type="project" value="InterPro"/>
</dbReference>
<dbReference type="Pfam" id="PF04628">
    <property type="entry name" value="Sedlin_N"/>
    <property type="match status" value="1"/>
</dbReference>
<dbReference type="InterPro" id="IPR011012">
    <property type="entry name" value="Longin-like_dom_sf"/>
</dbReference>
<evidence type="ECO:0000313" key="3">
    <source>
        <dbReference type="Proteomes" id="UP000306954"/>
    </source>
</evidence>
<organism evidence="2 3">
    <name type="scientific">Wallemia ichthyophaga</name>
    <dbReference type="NCBI Taxonomy" id="245174"/>
    <lineage>
        <taxon>Eukaryota</taxon>
        <taxon>Fungi</taxon>
        <taxon>Dikarya</taxon>
        <taxon>Basidiomycota</taxon>
        <taxon>Wallemiomycotina</taxon>
        <taxon>Wallemiomycetes</taxon>
        <taxon>Wallemiales</taxon>
        <taxon>Wallemiaceae</taxon>
        <taxon>Wallemia</taxon>
    </lineage>
</organism>
<dbReference type="PANTHER" id="PTHR12403">
    <property type="entry name" value="TRAFFICKING PROTEIN PARTICLE COMPLEX SUBUNIT 2"/>
    <property type="match status" value="1"/>
</dbReference>
<dbReference type="AlphaFoldDB" id="A0A4T0H5C9"/>
<comment type="caution">
    <text evidence="2">The sequence shown here is derived from an EMBL/GenBank/DDBJ whole genome shotgun (WGS) entry which is preliminary data.</text>
</comment>
<dbReference type="InterPro" id="IPR006722">
    <property type="entry name" value="Sedlin"/>
</dbReference>
<accession>A0A4T0H5C9</accession>
<dbReference type="Proteomes" id="UP000306954">
    <property type="component" value="Unassembled WGS sequence"/>
</dbReference>
<dbReference type="Pfam" id="PF12554">
    <property type="entry name" value="MOZART1"/>
    <property type="match status" value="1"/>
</dbReference>
<evidence type="ECO:0000313" key="2">
    <source>
        <dbReference type="EMBL" id="TIB10306.1"/>
    </source>
</evidence>